<keyword evidence="5" id="KW-0378">Hydrolase</keyword>
<dbReference type="InParanoid" id="D8RFP7"/>
<dbReference type="GO" id="GO:0004222">
    <property type="term" value="F:metalloendopeptidase activity"/>
    <property type="evidence" value="ECO:0000318"/>
    <property type="project" value="GO_Central"/>
</dbReference>
<feature type="binding site" evidence="10">
    <location>
        <position position="261"/>
    </location>
    <ligand>
        <name>Zn(2+)</name>
        <dbReference type="ChEBI" id="CHEBI:29105"/>
        <label>2</label>
        <note>catalytic</note>
    </ligand>
</feature>
<keyword evidence="4" id="KW-0732">Signal</keyword>
<dbReference type="GO" id="GO:0008270">
    <property type="term" value="F:zinc ion binding"/>
    <property type="evidence" value="ECO:0007669"/>
    <property type="project" value="InterPro"/>
</dbReference>
<dbReference type="KEGG" id="smo:SELMODRAFT_13930"/>
<feature type="binding site" evidence="10">
    <location>
        <position position="213"/>
    </location>
    <ligand>
        <name>Zn(2+)</name>
        <dbReference type="ChEBI" id="CHEBI:29105"/>
        <label>1</label>
    </ligand>
</feature>
<feature type="active site" evidence="9">
    <location>
        <position position="252"/>
    </location>
</feature>
<evidence type="ECO:0000256" key="7">
    <source>
        <dbReference type="ARBA" id="ARBA00023049"/>
    </source>
</evidence>
<gene>
    <name evidence="14" type="ORF">SELMODRAFT_13930</name>
    <name evidence="13" type="ORF">SELMODRAFT_3042</name>
</gene>
<dbReference type="FunFam" id="3.40.390.10:FF:000018">
    <property type="entry name" value="Metalloendoproteinase 1"/>
    <property type="match status" value="1"/>
</dbReference>
<comment type="cofactor">
    <cofactor evidence="10">
        <name>Zn(2+)</name>
        <dbReference type="ChEBI" id="CHEBI:29105"/>
    </cofactor>
    <text evidence="10">Binds 2 Zn(2+) ions per subunit.</text>
</comment>
<keyword evidence="15" id="KW-1185">Reference proteome</keyword>
<dbReference type="InterPro" id="IPR021190">
    <property type="entry name" value="Pept_M10A"/>
</dbReference>
<dbReference type="Pfam" id="PF00413">
    <property type="entry name" value="Peptidase_M10"/>
    <property type="match status" value="1"/>
</dbReference>
<dbReference type="MEROPS" id="M10.065"/>
<dbReference type="Gramene" id="EFJ28905">
    <property type="protein sequence ID" value="EFJ28905"/>
    <property type="gene ID" value="SELMODRAFT_13930"/>
</dbReference>
<comment type="cofactor">
    <cofactor evidence="10">
        <name>Ca(2+)</name>
        <dbReference type="ChEBI" id="CHEBI:29108"/>
    </cofactor>
    <text evidence="10">Can bind about 5 Ca(2+) ions per subunit.</text>
</comment>
<accession>D8RFP7</accession>
<feature type="binding site" evidence="10">
    <location>
        <position position="225"/>
    </location>
    <ligand>
        <name>Ca(2+)</name>
        <dbReference type="ChEBI" id="CHEBI:29108"/>
        <label>3</label>
    </ligand>
</feature>
<feature type="binding site" evidence="10">
    <location>
        <position position="251"/>
    </location>
    <ligand>
        <name>Zn(2+)</name>
        <dbReference type="ChEBI" id="CHEBI:29105"/>
        <label>2</label>
        <note>catalytic</note>
    </ligand>
</feature>
<feature type="binding site" evidence="10">
    <location>
        <position position="188"/>
    </location>
    <ligand>
        <name>Ca(2+)</name>
        <dbReference type="ChEBI" id="CHEBI:29108"/>
        <label>2</label>
    </ligand>
</feature>
<name>D8RFP7_SELML</name>
<dbReference type="Pfam" id="PF01471">
    <property type="entry name" value="PG_binding_1"/>
    <property type="match status" value="1"/>
</dbReference>
<dbReference type="GO" id="GO:0030198">
    <property type="term" value="P:extracellular matrix organization"/>
    <property type="evidence" value="ECO:0000318"/>
    <property type="project" value="GO_Central"/>
</dbReference>
<dbReference type="PANTHER" id="PTHR10201:SF272">
    <property type="entry name" value="METALLOENDOPROTEINASE 5-MMP"/>
    <property type="match status" value="1"/>
</dbReference>
<feature type="binding site" description="in inhibited form" evidence="10">
    <location>
        <position position="80"/>
    </location>
    <ligand>
        <name>Zn(2+)</name>
        <dbReference type="ChEBI" id="CHEBI:29105"/>
        <label>2</label>
        <note>catalytic</note>
    </ligand>
</feature>
<feature type="binding site" evidence="10">
    <location>
        <position position="223"/>
    </location>
    <ligand>
        <name>Zn(2+)</name>
        <dbReference type="ChEBI" id="CHEBI:29105"/>
        <label>1</label>
    </ligand>
</feature>
<dbReference type="AlphaFoldDB" id="D8RFP7"/>
<feature type="binding site" evidence="10">
    <location>
        <position position="269"/>
    </location>
    <ligand>
        <name>Zn(2+)</name>
        <dbReference type="ChEBI" id="CHEBI:29105"/>
        <label>2</label>
        <note>catalytic</note>
    </ligand>
</feature>
<dbReference type="InterPro" id="IPR002477">
    <property type="entry name" value="Peptidoglycan-bd-like"/>
</dbReference>
<dbReference type="OrthoDB" id="406838at2759"/>
<dbReference type="FunCoup" id="D8RFP7">
    <property type="interactions" value="65"/>
</dbReference>
<dbReference type="Proteomes" id="UP000001514">
    <property type="component" value="Unassembled WGS sequence"/>
</dbReference>
<evidence type="ECO:0000256" key="9">
    <source>
        <dbReference type="PIRSR" id="PIRSR621190-1"/>
    </source>
</evidence>
<feature type="short sequence motif" description="Cysteine switch" evidence="11">
    <location>
        <begin position="78"/>
        <end position="85"/>
    </location>
</feature>
<dbReference type="OMA" id="ERTITQM"/>
<protein>
    <recommendedName>
        <fullName evidence="12">Peptidase metallopeptidase domain-containing protein</fullName>
    </recommendedName>
</protein>
<comment type="similarity">
    <text evidence="1">Belongs to the peptidase M10A family. Matrix metalloproteinases (MMPs) subfamily.</text>
</comment>
<evidence type="ECO:0000256" key="5">
    <source>
        <dbReference type="ARBA" id="ARBA00022801"/>
    </source>
</evidence>
<dbReference type="SUPFAM" id="SSF55486">
    <property type="entry name" value="Metalloproteases ('zincins'), catalytic domain"/>
    <property type="match status" value="1"/>
</dbReference>
<dbReference type="eggNOG" id="KOG1565">
    <property type="taxonomic scope" value="Eukaryota"/>
</dbReference>
<dbReference type="PANTHER" id="PTHR10201">
    <property type="entry name" value="MATRIX METALLOPROTEINASE"/>
    <property type="match status" value="1"/>
</dbReference>
<dbReference type="SUPFAM" id="SSF47090">
    <property type="entry name" value="PGBD-like"/>
    <property type="match status" value="1"/>
</dbReference>
<dbReference type="CDD" id="cd04278">
    <property type="entry name" value="ZnMc_MMP"/>
    <property type="match status" value="1"/>
</dbReference>
<evidence type="ECO:0000256" key="2">
    <source>
        <dbReference type="ARBA" id="ARBA00022670"/>
    </source>
</evidence>
<sequence>PWDDFRSLLDAHKGQIKRCEKLPQLKRYLQEFGYTSWEEFTPDFDNQTEAAIKLYQSNFGLNATGTLDERTITQMMKPRCGAADVVDGISAMARRRSNSSSSRFLDGARGTVRGGRGPGLGVRHYSFFPNSPKWESRQLLTYAIDASAPAVTGIAAADLSALFADAFASWAAVVPINFTEIPSFALADIRIIFAHGEHGDGRPFDGILGVLGHGFSPEDGRLHFDAAETWALDVSSSSSRSAVDLKSVAIHEIGHILGLGHSALESAVMYPNIGAREVKLELHSDDIEGAQMLYGANPNYD</sequence>
<dbReference type="PRINTS" id="PR00138">
    <property type="entry name" value="MATRIXIN"/>
</dbReference>
<keyword evidence="2" id="KW-0645">Protease</keyword>
<evidence type="ECO:0000256" key="3">
    <source>
        <dbReference type="ARBA" id="ARBA00022723"/>
    </source>
</evidence>
<dbReference type="Gramene" id="EFJ05627">
    <property type="protein sequence ID" value="EFJ05627"/>
    <property type="gene ID" value="SELMODRAFT_3042"/>
</dbReference>
<feature type="binding site" evidence="10">
    <location>
        <position position="255"/>
    </location>
    <ligand>
        <name>Zn(2+)</name>
        <dbReference type="ChEBI" id="CHEBI:29105"/>
        <label>2</label>
        <note>catalytic</note>
    </ligand>
</feature>
<keyword evidence="3 10" id="KW-0479">Metal-binding</keyword>
<feature type="binding site" evidence="10">
    <location>
        <position position="228"/>
    </location>
    <ligand>
        <name>Ca(2+)</name>
        <dbReference type="ChEBI" id="CHEBI:29108"/>
        <label>3</label>
    </ligand>
</feature>
<proteinExistence type="inferred from homology"/>
<feature type="binding site" evidence="10">
    <location>
        <position position="200"/>
    </location>
    <ligand>
        <name>Zn(2+)</name>
        <dbReference type="ChEBI" id="CHEBI:29105"/>
        <label>1</label>
    </ligand>
</feature>
<dbReference type="GO" id="GO:0031012">
    <property type="term" value="C:extracellular matrix"/>
    <property type="evidence" value="ECO:0007669"/>
    <property type="project" value="InterPro"/>
</dbReference>
<dbReference type="InterPro" id="IPR024079">
    <property type="entry name" value="MetalloPept_cat_dom_sf"/>
</dbReference>
<keyword evidence="10" id="KW-0106">Calcium</keyword>
<organism evidence="15">
    <name type="scientific">Selaginella moellendorffii</name>
    <name type="common">Spikemoss</name>
    <dbReference type="NCBI Taxonomy" id="88036"/>
    <lineage>
        <taxon>Eukaryota</taxon>
        <taxon>Viridiplantae</taxon>
        <taxon>Streptophyta</taxon>
        <taxon>Embryophyta</taxon>
        <taxon>Tracheophyta</taxon>
        <taxon>Lycopodiopsida</taxon>
        <taxon>Selaginellales</taxon>
        <taxon>Selaginellaceae</taxon>
        <taxon>Selaginella</taxon>
    </lineage>
</organism>
<feature type="binding site" evidence="10">
    <location>
        <position position="198"/>
    </location>
    <ligand>
        <name>Zn(2+)</name>
        <dbReference type="ChEBI" id="CHEBI:29105"/>
        <label>1</label>
    </ligand>
</feature>
<feature type="binding site" evidence="10">
    <location>
        <position position="206"/>
    </location>
    <ligand>
        <name>Ca(2+)</name>
        <dbReference type="ChEBI" id="CHEBI:29108"/>
        <label>3</label>
    </ligand>
</feature>
<dbReference type="KEGG" id="smo:SELMODRAFT_3042"/>
<evidence type="ECO:0000259" key="12">
    <source>
        <dbReference type="SMART" id="SM00235"/>
    </source>
</evidence>
<feature type="domain" description="Peptidase metallopeptidase" evidence="12">
    <location>
        <begin position="130"/>
        <end position="296"/>
    </location>
</feature>
<reference evidence="14 15" key="1">
    <citation type="journal article" date="2011" name="Science">
        <title>The Selaginella genome identifies genetic changes associated with the evolution of vascular plants.</title>
        <authorList>
            <person name="Banks J.A."/>
            <person name="Nishiyama T."/>
            <person name="Hasebe M."/>
            <person name="Bowman J.L."/>
            <person name="Gribskov M."/>
            <person name="dePamphilis C."/>
            <person name="Albert V.A."/>
            <person name="Aono N."/>
            <person name="Aoyama T."/>
            <person name="Ambrose B.A."/>
            <person name="Ashton N.W."/>
            <person name="Axtell M.J."/>
            <person name="Barker E."/>
            <person name="Barker M.S."/>
            <person name="Bennetzen J.L."/>
            <person name="Bonawitz N.D."/>
            <person name="Chapple C."/>
            <person name="Cheng C."/>
            <person name="Correa L.G."/>
            <person name="Dacre M."/>
            <person name="DeBarry J."/>
            <person name="Dreyer I."/>
            <person name="Elias M."/>
            <person name="Engstrom E.M."/>
            <person name="Estelle M."/>
            <person name="Feng L."/>
            <person name="Finet C."/>
            <person name="Floyd S.K."/>
            <person name="Frommer W.B."/>
            <person name="Fujita T."/>
            <person name="Gramzow L."/>
            <person name="Gutensohn M."/>
            <person name="Harholt J."/>
            <person name="Hattori M."/>
            <person name="Heyl A."/>
            <person name="Hirai T."/>
            <person name="Hiwatashi Y."/>
            <person name="Ishikawa M."/>
            <person name="Iwata M."/>
            <person name="Karol K.G."/>
            <person name="Koehler B."/>
            <person name="Kolukisaoglu U."/>
            <person name="Kubo M."/>
            <person name="Kurata T."/>
            <person name="Lalonde S."/>
            <person name="Li K."/>
            <person name="Li Y."/>
            <person name="Litt A."/>
            <person name="Lyons E."/>
            <person name="Manning G."/>
            <person name="Maruyama T."/>
            <person name="Michael T.P."/>
            <person name="Mikami K."/>
            <person name="Miyazaki S."/>
            <person name="Morinaga S."/>
            <person name="Murata T."/>
            <person name="Mueller-Roeber B."/>
            <person name="Nelson D.R."/>
            <person name="Obara M."/>
            <person name="Oguri Y."/>
            <person name="Olmstead R.G."/>
            <person name="Onodera N."/>
            <person name="Petersen B.L."/>
            <person name="Pils B."/>
            <person name="Prigge M."/>
            <person name="Rensing S.A."/>
            <person name="Riano-Pachon D.M."/>
            <person name="Roberts A.W."/>
            <person name="Sato Y."/>
            <person name="Scheller H.V."/>
            <person name="Schulz B."/>
            <person name="Schulz C."/>
            <person name="Shakirov E.V."/>
            <person name="Shibagaki N."/>
            <person name="Shinohara N."/>
            <person name="Shippen D.E."/>
            <person name="Soerensen I."/>
            <person name="Sotooka R."/>
            <person name="Sugimoto N."/>
            <person name="Sugita M."/>
            <person name="Sumikawa N."/>
            <person name="Tanurdzic M."/>
            <person name="Theissen G."/>
            <person name="Ulvskov P."/>
            <person name="Wakazuki S."/>
            <person name="Weng J.K."/>
            <person name="Willats W.W."/>
            <person name="Wipf D."/>
            <person name="Wolf P.G."/>
            <person name="Yang L."/>
            <person name="Zimmer A.D."/>
            <person name="Zhu Q."/>
            <person name="Mitros T."/>
            <person name="Hellsten U."/>
            <person name="Loque D."/>
            <person name="Otillar R."/>
            <person name="Salamov A."/>
            <person name="Schmutz J."/>
            <person name="Shapiro H."/>
            <person name="Lindquist E."/>
            <person name="Lucas S."/>
            <person name="Rokhsar D."/>
            <person name="Grigoriev I.V."/>
        </authorList>
    </citation>
    <scope>NUCLEOTIDE SEQUENCE [LARGE SCALE GENOMIC DNA]</scope>
</reference>
<evidence type="ECO:0000313" key="14">
    <source>
        <dbReference type="EMBL" id="EFJ28905.1"/>
    </source>
</evidence>
<keyword evidence="8" id="KW-0325">Glycoprotein</keyword>
<dbReference type="InterPro" id="IPR006026">
    <property type="entry name" value="Peptidase_Metallo"/>
</dbReference>
<feature type="binding site" evidence="10">
    <location>
        <position position="228"/>
    </location>
    <ligand>
        <name>Ca(2+)</name>
        <dbReference type="ChEBI" id="CHEBI:29108"/>
        <label>1</label>
    </ligand>
</feature>
<dbReference type="GO" id="GO:0006508">
    <property type="term" value="P:proteolysis"/>
    <property type="evidence" value="ECO:0007669"/>
    <property type="project" value="UniProtKB-KW"/>
</dbReference>
<dbReference type="InterPro" id="IPR001818">
    <property type="entry name" value="Pept_M10_metallopeptidase"/>
</dbReference>
<dbReference type="InterPro" id="IPR036365">
    <property type="entry name" value="PGBD-like_sf"/>
</dbReference>
<keyword evidence="7" id="KW-0482">Metalloprotease</keyword>
<dbReference type="GO" id="GO:0030574">
    <property type="term" value="P:collagen catabolic process"/>
    <property type="evidence" value="ECO:0000318"/>
    <property type="project" value="GO_Central"/>
</dbReference>
<feature type="binding site" evidence="10">
    <location>
        <position position="205"/>
    </location>
    <ligand>
        <name>Ca(2+)</name>
        <dbReference type="ChEBI" id="CHEBI:29108"/>
        <label>3</label>
    </ligand>
</feature>
<evidence type="ECO:0000256" key="11">
    <source>
        <dbReference type="PIRSR" id="PIRSR621190-5"/>
    </source>
</evidence>
<dbReference type="InterPro" id="IPR033739">
    <property type="entry name" value="M10A_MMP"/>
</dbReference>
<keyword evidence="6 10" id="KW-0862">Zinc</keyword>
<evidence type="ECO:0000313" key="13">
    <source>
        <dbReference type="EMBL" id="EFJ05627.1"/>
    </source>
</evidence>
<evidence type="ECO:0000256" key="4">
    <source>
        <dbReference type="ARBA" id="ARBA00022729"/>
    </source>
</evidence>
<feature type="non-terminal residue" evidence="14">
    <location>
        <position position="1"/>
    </location>
</feature>
<dbReference type="HOGENOM" id="CLU_015489_4_0_1"/>
<dbReference type="STRING" id="88036.D8RFP7"/>
<evidence type="ECO:0000313" key="15">
    <source>
        <dbReference type="Proteomes" id="UP000001514"/>
    </source>
</evidence>
<evidence type="ECO:0000256" key="1">
    <source>
        <dbReference type="ARBA" id="ARBA00009614"/>
    </source>
</evidence>
<evidence type="ECO:0000256" key="10">
    <source>
        <dbReference type="PIRSR" id="PIRSR621190-2"/>
    </source>
</evidence>
<feature type="non-terminal residue" evidence="14">
    <location>
        <position position="301"/>
    </location>
</feature>
<dbReference type="EMBL" id="GL377578">
    <property type="protein sequence ID" value="EFJ28905.1"/>
    <property type="molecule type" value="Genomic_DNA"/>
</dbReference>
<dbReference type="EMBL" id="GL377717">
    <property type="protein sequence ID" value="EFJ05627.1"/>
    <property type="molecule type" value="Genomic_DNA"/>
</dbReference>
<dbReference type="SMART" id="SM00235">
    <property type="entry name" value="ZnMc"/>
    <property type="match status" value="1"/>
</dbReference>
<evidence type="ECO:0000256" key="6">
    <source>
        <dbReference type="ARBA" id="ARBA00022833"/>
    </source>
</evidence>
<dbReference type="Gene3D" id="3.40.390.10">
    <property type="entry name" value="Collagenase (Catalytic Domain)"/>
    <property type="match status" value="1"/>
</dbReference>
<evidence type="ECO:0000256" key="8">
    <source>
        <dbReference type="ARBA" id="ARBA00023180"/>
    </source>
</evidence>